<dbReference type="Gene3D" id="3.20.20.150">
    <property type="entry name" value="Divalent-metal-dependent TIM barrel enzymes"/>
    <property type="match status" value="1"/>
</dbReference>
<dbReference type="SUPFAM" id="SSF51658">
    <property type="entry name" value="Xylose isomerase-like"/>
    <property type="match status" value="1"/>
</dbReference>
<evidence type="ECO:0000313" key="3">
    <source>
        <dbReference type="Proteomes" id="UP000247465"/>
    </source>
</evidence>
<evidence type="ECO:0000313" key="2">
    <source>
        <dbReference type="EMBL" id="AWT60364.1"/>
    </source>
</evidence>
<dbReference type="InterPro" id="IPR050312">
    <property type="entry name" value="IolE/XylAMocC-like"/>
</dbReference>
<evidence type="ECO:0000259" key="1">
    <source>
        <dbReference type="Pfam" id="PF01261"/>
    </source>
</evidence>
<dbReference type="InterPro" id="IPR013022">
    <property type="entry name" value="Xyl_isomerase-like_TIM-brl"/>
</dbReference>
<dbReference type="InterPro" id="IPR036237">
    <property type="entry name" value="Xyl_isomerase-like_sf"/>
</dbReference>
<dbReference type="Pfam" id="PF01261">
    <property type="entry name" value="AP_endonuc_2"/>
    <property type="match status" value="1"/>
</dbReference>
<feature type="domain" description="Xylose isomerase-like TIM barrel" evidence="1">
    <location>
        <begin position="24"/>
        <end position="265"/>
    </location>
</feature>
<dbReference type="KEGG" id="mtar:DF168_01572"/>
<accession>A0A2Z4AIX4</accession>
<protein>
    <recommendedName>
        <fullName evidence="1">Xylose isomerase-like TIM barrel domain-containing protein</fullName>
    </recommendedName>
</protein>
<dbReference type="Proteomes" id="UP000247465">
    <property type="component" value="Chromosome"/>
</dbReference>
<organism evidence="2 3">
    <name type="scientific">Candidatus Moanibacter tarae</name>
    <dbReference type="NCBI Taxonomy" id="2200854"/>
    <lineage>
        <taxon>Bacteria</taxon>
        <taxon>Pseudomonadati</taxon>
        <taxon>Verrucomicrobiota</taxon>
        <taxon>Opitutia</taxon>
        <taxon>Puniceicoccales</taxon>
        <taxon>Puniceicoccales incertae sedis</taxon>
        <taxon>Candidatus Moanibacter</taxon>
    </lineage>
</organism>
<reference evidence="2 3" key="1">
    <citation type="submission" date="2018-06" db="EMBL/GenBank/DDBJ databases">
        <title>Draft Genome Sequence of a Novel Marine Bacterium Related to the Verrucomicrobia.</title>
        <authorList>
            <person name="Vosseberg J."/>
            <person name="Martijn J."/>
            <person name="Ettema T.J.G."/>
        </authorList>
    </citation>
    <scope>NUCLEOTIDE SEQUENCE [LARGE SCALE GENOMIC DNA]</scope>
    <source>
        <strain evidence="2">TARA_B100001123</strain>
    </source>
</reference>
<dbReference type="AlphaFoldDB" id="A0A2Z4AIX4"/>
<dbReference type="EMBL" id="CP029803">
    <property type="protein sequence ID" value="AWT60364.1"/>
    <property type="molecule type" value="Genomic_DNA"/>
</dbReference>
<name>A0A2Z4AIX4_9BACT</name>
<dbReference type="PANTHER" id="PTHR12110">
    <property type="entry name" value="HYDROXYPYRUVATE ISOMERASE"/>
    <property type="match status" value="1"/>
</dbReference>
<proteinExistence type="predicted"/>
<gene>
    <name evidence="2" type="ORF">DF168_01572</name>
</gene>
<sequence>MKLGIVGMLSEDFRTFRSDHMHPIRALGFTGFGFHLNGNDIFEITDEDCVKFRKFLAPEELDLAQFAIQYNECLFHPDQAVRDAVTAKINRGTEISAELEAQVFLLRPGSLNPDGPWTPHRDNHLPEQTGRLVETLKPIARKAEQEGVILALETHAVSIMDPPGKCREIVELVGSKHLRLILDAVNHFQSLQQVYQSSDWVNCIFDETGSISPIAHIKDLKISNGLVLQIDQEIPGEGELDLALVLKRFHAFHPDGYGLIEHLGPDKIPQAATNVRRIAKENGVSIY</sequence>